<dbReference type="GO" id="GO:0005768">
    <property type="term" value="C:endosome"/>
    <property type="evidence" value="ECO:0007669"/>
    <property type="project" value="TreeGrafter"/>
</dbReference>
<comment type="caution">
    <text evidence="4">The sequence shown here is derived from an EMBL/GenBank/DDBJ whole genome shotgun (WGS) entry which is preliminary data.</text>
</comment>
<feature type="region of interest" description="Disordered" evidence="2">
    <location>
        <begin position="833"/>
        <end position="858"/>
    </location>
</feature>
<organism evidence="4 5">
    <name type="scientific">Folsomia candida</name>
    <name type="common">Springtail</name>
    <dbReference type="NCBI Taxonomy" id="158441"/>
    <lineage>
        <taxon>Eukaryota</taxon>
        <taxon>Metazoa</taxon>
        <taxon>Ecdysozoa</taxon>
        <taxon>Arthropoda</taxon>
        <taxon>Hexapoda</taxon>
        <taxon>Collembola</taxon>
        <taxon>Entomobryomorpha</taxon>
        <taxon>Isotomoidea</taxon>
        <taxon>Isotomidae</taxon>
        <taxon>Proisotominae</taxon>
        <taxon>Folsomia</taxon>
    </lineage>
</organism>
<dbReference type="SMART" id="SM01041">
    <property type="entry name" value="BRO1"/>
    <property type="match status" value="1"/>
</dbReference>
<keyword evidence="1" id="KW-0175">Coiled coil</keyword>
<dbReference type="Gene3D" id="1.20.140.50">
    <property type="entry name" value="alix/aip1 like domains"/>
    <property type="match status" value="1"/>
</dbReference>
<feature type="compositionally biased region" description="Pro residues" evidence="2">
    <location>
        <begin position="841"/>
        <end position="858"/>
    </location>
</feature>
<dbReference type="Gene3D" id="1.20.120.560">
    <property type="entry name" value="alix/aip1 in complex with the ypdl late domain"/>
    <property type="match status" value="1"/>
</dbReference>
<feature type="domain" description="BRO1" evidence="3">
    <location>
        <begin position="3"/>
        <end position="397"/>
    </location>
</feature>
<evidence type="ECO:0000259" key="3">
    <source>
        <dbReference type="PROSITE" id="PS51180"/>
    </source>
</evidence>
<feature type="coiled-coil region" evidence="1">
    <location>
        <begin position="554"/>
        <end position="581"/>
    </location>
</feature>
<dbReference type="Pfam" id="PF03097">
    <property type="entry name" value="BRO1"/>
    <property type="match status" value="1"/>
</dbReference>
<dbReference type="Gene3D" id="1.25.40.280">
    <property type="entry name" value="alix/aip1 like domains"/>
    <property type="match status" value="1"/>
</dbReference>
<dbReference type="GO" id="GO:0000281">
    <property type="term" value="P:mitotic cytokinesis"/>
    <property type="evidence" value="ECO:0007669"/>
    <property type="project" value="TreeGrafter"/>
</dbReference>
<dbReference type="CDD" id="cd09240">
    <property type="entry name" value="BRO1_Alix"/>
    <property type="match status" value="1"/>
</dbReference>
<feature type="compositionally biased region" description="Pro residues" evidence="2">
    <location>
        <begin position="731"/>
        <end position="741"/>
    </location>
</feature>
<dbReference type="InterPro" id="IPR004328">
    <property type="entry name" value="BRO1_dom"/>
</dbReference>
<evidence type="ECO:0000256" key="2">
    <source>
        <dbReference type="SAM" id="MobiDB-lite"/>
    </source>
</evidence>
<dbReference type="OMA" id="VSHAEEM"/>
<dbReference type="PROSITE" id="PS51180">
    <property type="entry name" value="BRO1"/>
    <property type="match status" value="1"/>
</dbReference>
<evidence type="ECO:0000313" key="5">
    <source>
        <dbReference type="Proteomes" id="UP000198287"/>
    </source>
</evidence>
<accession>A0A226DHZ8</accession>
<evidence type="ECO:0000256" key="1">
    <source>
        <dbReference type="SAM" id="Coils"/>
    </source>
</evidence>
<dbReference type="OrthoDB" id="2141925at2759"/>
<gene>
    <name evidence="4" type="ORF">Fcan01_21577</name>
</gene>
<dbReference type="Proteomes" id="UP000198287">
    <property type="component" value="Unassembled WGS sequence"/>
</dbReference>
<evidence type="ECO:0000313" key="4">
    <source>
        <dbReference type="EMBL" id="OXA43816.1"/>
    </source>
</evidence>
<reference evidence="4 5" key="1">
    <citation type="submission" date="2015-12" db="EMBL/GenBank/DDBJ databases">
        <title>The genome of Folsomia candida.</title>
        <authorList>
            <person name="Faddeeva A."/>
            <person name="Derks M.F."/>
            <person name="Anvar Y."/>
            <person name="Smit S."/>
            <person name="Van Straalen N."/>
            <person name="Roelofs D."/>
        </authorList>
    </citation>
    <scope>NUCLEOTIDE SEQUENCE [LARGE SCALE GENOMIC DNA]</scope>
    <source>
        <strain evidence="4 5">VU population</strain>
        <tissue evidence="4">Whole body</tissue>
    </source>
</reference>
<dbReference type="InterPro" id="IPR038499">
    <property type="entry name" value="BRO1_sf"/>
</dbReference>
<feature type="region of interest" description="Disordered" evidence="2">
    <location>
        <begin position="723"/>
        <end position="768"/>
    </location>
</feature>
<dbReference type="FunFam" id="1.25.40.280:FF:000001">
    <property type="entry name" value="programmed cell death 6-interacting protein-like isoform X1"/>
    <property type="match status" value="1"/>
</dbReference>
<dbReference type="Pfam" id="PF13949">
    <property type="entry name" value="ALIX_LYPXL_bnd"/>
    <property type="match status" value="1"/>
</dbReference>
<sequence length="858" mass="94697">MTDLICVPLKKASDVDIVKPLKNIIATLYSTADNPEDFSADIQELSYMRTQAVSKSLDKSAAALELLYKYYDQISSIENKIPPQEVQIAFKWKDAFDKGGLFGGRVSLSVASLAYEKVCVLFNIAALQSQVGAHTRIGESDEDMKSAAKMFQQASGIFAHLKMAPTTMGGQEPTPDLAGDTVAALSALMLAQAQEIFVKKAIADKMKDGTVARLCIQCEDMYSDALKQLQRDTVKHNWEKDWIPTVAGKQAAYSALAQYFQSQVCAEKKQVGEQITRLTQTLEILKQAQQRSGNSNFFVDYVNKANRLLTQAKKDNDFIYHERVIEASALTPIDKVASARIAKVLPLQEKMCENFSRDLFSNMVPVQVHQAIATCEVRKTEMTGGKINQLREANSLLNSILASLNLPAALEDTQGATDDVPQSLKEKAKVVQEAGGSADLISSVQEIPELVQRNKEILDEAERLLREEEESDNQLRAQLKEKWTRTSSDKLNSTFKTNAARYREIINNALAADEVVRGKMATHEQAIQMLSRGEHGLGDVLPKSSATRSSSTGSLSARENLKGLMLEVDQLKRERETLEASLKTVAFDMKTPFLKALAQDGAINEPAMSVELLGKALGPLEGQVKSNLEKQEGLIVGIQQNSDEYFGKKNTSTDTLSRRDQMMRQLAEGYDAFTDLQSNLKEGRKFYNDLTQLLVAFQNKISDFCFARKTEKEELLRDVTRDASSGAVAAAPPPRPPPPSTVPSLPSMASAPTPVNTAAQPPYNPTPYAPMPGAPPAYPGAQPMPVGGGALPYPSNYPQNMPMPYQPQMQPYPYHPYATFPLPSHYSMPYTQQQMGYNPYGYPPNQQPPQQQQPPPHQ</sequence>
<keyword evidence="5" id="KW-1185">Reference proteome</keyword>
<feature type="coiled-coil region" evidence="1">
    <location>
        <begin position="447"/>
        <end position="481"/>
    </location>
</feature>
<protein>
    <submittedName>
        <fullName evidence="4">Programmed cell death 6-interacting protein</fullName>
    </submittedName>
</protein>
<dbReference type="PANTHER" id="PTHR23030">
    <property type="entry name" value="PCD6 INTERACTING PROTEIN-RELATED"/>
    <property type="match status" value="1"/>
</dbReference>
<dbReference type="PANTHER" id="PTHR23030:SF39">
    <property type="entry name" value="PROGRAMMED CELL DEATH 6-INTERACTING PROTEIN"/>
    <property type="match status" value="1"/>
</dbReference>
<dbReference type="AlphaFoldDB" id="A0A226DHZ8"/>
<proteinExistence type="predicted"/>
<dbReference type="EMBL" id="LNIX01000021">
    <property type="protein sequence ID" value="OXA43816.1"/>
    <property type="molecule type" value="Genomic_DNA"/>
</dbReference>
<dbReference type="InterPro" id="IPR025304">
    <property type="entry name" value="ALIX_V_dom"/>
</dbReference>
<name>A0A226DHZ8_FOLCA</name>
<dbReference type="STRING" id="158441.A0A226DHZ8"/>